<dbReference type="RefSeq" id="WP_116039467.1">
    <property type="nucleotide sequence ID" value="NZ_QRDX01000001.1"/>
</dbReference>
<evidence type="ECO:0000256" key="11">
    <source>
        <dbReference type="RuleBase" id="RU000439"/>
    </source>
</evidence>
<proteinExistence type="inferred from homology"/>
<dbReference type="SUPFAM" id="SSF51735">
    <property type="entry name" value="NAD(P)-binding Rossmann-fold domains"/>
    <property type="match status" value="1"/>
</dbReference>
<dbReference type="PIRSF" id="PIRSF000114">
    <property type="entry name" value="Glycerol-3-P_dh"/>
    <property type="match status" value="1"/>
</dbReference>
<dbReference type="InterPro" id="IPR008927">
    <property type="entry name" value="6-PGluconate_DH-like_C_sf"/>
</dbReference>
<comment type="caution">
    <text evidence="14">The sequence shown here is derived from an EMBL/GenBank/DDBJ whole genome shotgun (WGS) entry which is preliminary data.</text>
</comment>
<dbReference type="EMBL" id="QRDX01000001">
    <property type="protein sequence ID" value="RED50549.1"/>
    <property type="molecule type" value="Genomic_DNA"/>
</dbReference>
<feature type="domain" description="Glycerol-3-phosphate dehydrogenase NAD-dependent N-terminal" evidence="12">
    <location>
        <begin position="8"/>
        <end position="162"/>
    </location>
</feature>
<sequence length="333" mass="37724">MEKPLKYAVFGGGSWATAIVKMLCENLDEVGWYMRSVYTKEHILREQHNPNYLSSVEFHLEQLKLSNDINEIAAWADVLFFVIPSAFIHNELNKLSVDISTKTIVSAVKGIMPESGLLVGEHFHEFYNLPYENIAIIAGPCHAEEVALERLSYLTISCSNINKAKEIARALSSEYINTKVSDDVIGIEYAVMLKNIYAIAAGIAHGLGYGDNFQSVLMSNSIREMNRFIKKRHKMKRNINNSAYLGDLLVTGYSTFSRNRMFGNMIGKGYTVKSAQMEMSMVAEGYYATKSAHQLYERNNKRTRIPIISAVYEILYEGKNPKKVFNKLTEKLN</sequence>
<dbReference type="PANTHER" id="PTHR11728">
    <property type="entry name" value="GLYCEROL-3-PHOSPHATE DEHYDROGENASE"/>
    <property type="match status" value="1"/>
</dbReference>
<keyword evidence="3 10" id="KW-0560">Oxidoreductase</keyword>
<accession>A0A3D9HM39</accession>
<gene>
    <name evidence="14" type="ORF">DFQ02_101583</name>
</gene>
<evidence type="ECO:0000259" key="13">
    <source>
        <dbReference type="Pfam" id="PF07479"/>
    </source>
</evidence>
<feature type="domain" description="Glycerol-3-phosphate dehydrogenase NAD-dependent C-terminal" evidence="13">
    <location>
        <begin position="183"/>
        <end position="325"/>
    </location>
</feature>
<dbReference type="InterPro" id="IPR011128">
    <property type="entry name" value="G3P_DH_NAD-dep_N"/>
</dbReference>
<keyword evidence="15" id="KW-1185">Reference proteome</keyword>
<evidence type="ECO:0000256" key="2">
    <source>
        <dbReference type="ARBA" id="ARBA00022516"/>
    </source>
</evidence>
<dbReference type="GO" id="GO:0141153">
    <property type="term" value="F:glycerol-3-phosphate dehydrogenase (NADP+) activity"/>
    <property type="evidence" value="ECO:0007669"/>
    <property type="project" value="RHEA"/>
</dbReference>
<keyword evidence="2" id="KW-0444">Lipid biosynthesis</keyword>
<dbReference type="OrthoDB" id="9812273at2"/>
<evidence type="ECO:0000256" key="10">
    <source>
        <dbReference type="RuleBase" id="RU000437"/>
    </source>
</evidence>
<dbReference type="InterPro" id="IPR006168">
    <property type="entry name" value="G3P_DH_NAD-dep"/>
</dbReference>
<dbReference type="GO" id="GO:0005829">
    <property type="term" value="C:cytosol"/>
    <property type="evidence" value="ECO:0007669"/>
    <property type="project" value="TreeGrafter"/>
</dbReference>
<feature type="binding site" evidence="8">
    <location>
        <begin position="258"/>
        <end position="259"/>
    </location>
    <ligand>
        <name>substrate</name>
    </ligand>
</feature>
<comment type="catalytic activity">
    <reaction evidence="11">
        <text>sn-glycerol 3-phosphate + NADP(+) = dihydroxyacetone phosphate + NADPH + H(+)</text>
        <dbReference type="Rhea" id="RHEA:11096"/>
        <dbReference type="ChEBI" id="CHEBI:15378"/>
        <dbReference type="ChEBI" id="CHEBI:57597"/>
        <dbReference type="ChEBI" id="CHEBI:57642"/>
        <dbReference type="ChEBI" id="CHEBI:57783"/>
        <dbReference type="ChEBI" id="CHEBI:58349"/>
        <dbReference type="EC" id="1.1.1.94"/>
    </reaction>
</comment>
<evidence type="ECO:0000256" key="3">
    <source>
        <dbReference type="ARBA" id="ARBA00023002"/>
    </source>
</evidence>
<dbReference type="InterPro" id="IPR013328">
    <property type="entry name" value="6PGD_dom2"/>
</dbReference>
<reference evidence="14 15" key="1">
    <citation type="submission" date="2018-07" db="EMBL/GenBank/DDBJ databases">
        <title>Genomic Encyclopedia of Type Strains, Phase III (KMG-III): the genomes of soil and plant-associated and newly described type strains.</title>
        <authorList>
            <person name="Whitman W."/>
        </authorList>
    </citation>
    <scope>NUCLEOTIDE SEQUENCE [LARGE SCALE GENOMIC DNA]</scope>
    <source>
        <strain evidence="14 15">CECT 8487</strain>
    </source>
</reference>
<keyword evidence="6" id="KW-1208">Phospholipid metabolism</keyword>
<dbReference type="Gene3D" id="3.40.50.720">
    <property type="entry name" value="NAD(P)-binding Rossmann-like Domain"/>
    <property type="match status" value="1"/>
</dbReference>
<dbReference type="AlphaFoldDB" id="A0A3D9HM39"/>
<evidence type="ECO:0000313" key="15">
    <source>
        <dbReference type="Proteomes" id="UP000256629"/>
    </source>
</evidence>
<feature type="binding site" evidence="8">
    <location>
        <position position="109"/>
    </location>
    <ligand>
        <name>substrate</name>
    </ligand>
</feature>
<evidence type="ECO:0000256" key="8">
    <source>
        <dbReference type="PIRSR" id="PIRSR000114-2"/>
    </source>
</evidence>
<dbReference type="GO" id="GO:0005975">
    <property type="term" value="P:carbohydrate metabolic process"/>
    <property type="evidence" value="ECO:0007669"/>
    <property type="project" value="InterPro"/>
</dbReference>
<dbReference type="GO" id="GO:0051287">
    <property type="term" value="F:NAD binding"/>
    <property type="evidence" value="ECO:0007669"/>
    <property type="project" value="InterPro"/>
</dbReference>
<evidence type="ECO:0000256" key="6">
    <source>
        <dbReference type="ARBA" id="ARBA00023264"/>
    </source>
</evidence>
<evidence type="ECO:0000256" key="1">
    <source>
        <dbReference type="ARBA" id="ARBA00011009"/>
    </source>
</evidence>
<evidence type="ECO:0000256" key="9">
    <source>
        <dbReference type="PIRSR" id="PIRSR000114-3"/>
    </source>
</evidence>
<evidence type="ECO:0000256" key="4">
    <source>
        <dbReference type="ARBA" id="ARBA00023098"/>
    </source>
</evidence>
<name>A0A3D9HM39_9FLAO</name>
<dbReference type="Proteomes" id="UP000256629">
    <property type="component" value="Unassembled WGS sequence"/>
</dbReference>
<dbReference type="PRINTS" id="PR00077">
    <property type="entry name" value="GPDHDRGNASE"/>
</dbReference>
<keyword evidence="9 10" id="KW-0520">NAD</keyword>
<feature type="binding site" evidence="9">
    <location>
        <position position="258"/>
    </location>
    <ligand>
        <name>NAD(+)</name>
        <dbReference type="ChEBI" id="CHEBI:57540"/>
    </ligand>
</feature>
<comment type="similarity">
    <text evidence="1 10">Belongs to the NAD-dependent glycerol-3-phosphate dehydrogenase family.</text>
</comment>
<evidence type="ECO:0000256" key="7">
    <source>
        <dbReference type="PIRSR" id="PIRSR000114-1"/>
    </source>
</evidence>
<feature type="binding site" evidence="9">
    <location>
        <position position="143"/>
    </location>
    <ligand>
        <name>NAD(+)</name>
        <dbReference type="ChEBI" id="CHEBI:57540"/>
    </ligand>
</feature>
<dbReference type="Pfam" id="PF01210">
    <property type="entry name" value="NAD_Gly3P_dh_N"/>
    <property type="match status" value="1"/>
</dbReference>
<evidence type="ECO:0000256" key="5">
    <source>
        <dbReference type="ARBA" id="ARBA00023209"/>
    </source>
</evidence>
<dbReference type="PANTHER" id="PTHR11728:SF1">
    <property type="entry name" value="GLYCEROL-3-PHOSPHATE DEHYDROGENASE [NAD(+)] 2, CHLOROPLASTIC"/>
    <property type="match status" value="1"/>
</dbReference>
<dbReference type="InterPro" id="IPR036291">
    <property type="entry name" value="NAD(P)-bd_dom_sf"/>
</dbReference>
<dbReference type="Pfam" id="PF07479">
    <property type="entry name" value="NAD_Gly3P_dh_C"/>
    <property type="match status" value="1"/>
</dbReference>
<dbReference type="EC" id="1.1.1.94" evidence="11"/>
<dbReference type="GO" id="GO:0046168">
    <property type="term" value="P:glycerol-3-phosphate catabolic process"/>
    <property type="evidence" value="ECO:0007669"/>
    <property type="project" value="InterPro"/>
</dbReference>
<evidence type="ECO:0000313" key="14">
    <source>
        <dbReference type="EMBL" id="RED50549.1"/>
    </source>
</evidence>
<dbReference type="SUPFAM" id="SSF48179">
    <property type="entry name" value="6-phosphogluconate dehydrogenase C-terminal domain-like"/>
    <property type="match status" value="1"/>
</dbReference>
<feature type="active site" description="Proton acceptor" evidence="7">
    <location>
        <position position="194"/>
    </location>
</feature>
<keyword evidence="4" id="KW-0443">Lipid metabolism</keyword>
<dbReference type="Gene3D" id="1.10.1040.10">
    <property type="entry name" value="N-(1-d-carboxylethyl)-l-norvaline Dehydrogenase, domain 2"/>
    <property type="match status" value="1"/>
</dbReference>
<dbReference type="GO" id="GO:0008654">
    <property type="term" value="P:phospholipid biosynthetic process"/>
    <property type="evidence" value="ECO:0007669"/>
    <property type="project" value="UniProtKB-KW"/>
</dbReference>
<feature type="binding site" evidence="9">
    <location>
        <position position="87"/>
    </location>
    <ligand>
        <name>NAD(+)</name>
        <dbReference type="ChEBI" id="CHEBI:57540"/>
    </ligand>
</feature>
<evidence type="ECO:0000259" key="12">
    <source>
        <dbReference type="Pfam" id="PF01210"/>
    </source>
</evidence>
<organism evidence="14 15">
    <name type="scientific">Seonamhaeicola aphaedonensis</name>
    <dbReference type="NCBI Taxonomy" id="1461338"/>
    <lineage>
        <taxon>Bacteria</taxon>
        <taxon>Pseudomonadati</taxon>
        <taxon>Bacteroidota</taxon>
        <taxon>Flavobacteriia</taxon>
        <taxon>Flavobacteriales</taxon>
        <taxon>Flavobacteriaceae</taxon>
    </lineage>
</organism>
<dbReference type="InterPro" id="IPR006109">
    <property type="entry name" value="G3P_DH_NAD-dep_C"/>
</dbReference>
<keyword evidence="5" id="KW-0594">Phospholipid biosynthesis</keyword>
<protein>
    <recommendedName>
        <fullName evidence="11">Glycerol-3-phosphate dehydrogenase</fullName>
        <ecNumber evidence="11">1.1.1.94</ecNumber>
    </recommendedName>
</protein>